<protein>
    <submittedName>
        <fullName evidence="2">Uncharacterized protein</fullName>
    </submittedName>
</protein>
<feature type="compositionally biased region" description="Polar residues" evidence="1">
    <location>
        <begin position="82"/>
        <end position="118"/>
    </location>
</feature>
<feature type="region of interest" description="Disordered" evidence="1">
    <location>
        <begin position="80"/>
        <end position="170"/>
    </location>
</feature>
<evidence type="ECO:0000313" key="3">
    <source>
        <dbReference type="Proteomes" id="UP001286456"/>
    </source>
</evidence>
<sequence>MTRSNVLGTASNHESPLWICCVCEDPNNGRRATGDYHRNWSSCLPHDSLAPTTNSEEVLNGFPIDPPLQLSNGMAQPELGVASSQSGNTMRSRIGVTSTSKPWQGNAPPYTSSSQCNAGTHAILPGDRTVERPHLSPDERSEYTPTSRPESAPRLPDLGDGPLDITKADEANTCDDSDALRDFIVQEVMINAAPRILEILQRELAKFAESLKTCEPNSTDDDHEDE</sequence>
<name>A0AAE0I335_9PEZI</name>
<accession>A0AAE0I335</accession>
<gene>
    <name evidence="2" type="ORF">B0T19DRAFT_488852</name>
</gene>
<organism evidence="2 3">
    <name type="scientific">Cercophora scortea</name>
    <dbReference type="NCBI Taxonomy" id="314031"/>
    <lineage>
        <taxon>Eukaryota</taxon>
        <taxon>Fungi</taxon>
        <taxon>Dikarya</taxon>
        <taxon>Ascomycota</taxon>
        <taxon>Pezizomycotina</taxon>
        <taxon>Sordariomycetes</taxon>
        <taxon>Sordariomycetidae</taxon>
        <taxon>Sordariales</taxon>
        <taxon>Lasiosphaeriaceae</taxon>
        <taxon>Cercophora</taxon>
    </lineage>
</organism>
<dbReference type="Proteomes" id="UP001286456">
    <property type="component" value="Unassembled WGS sequence"/>
</dbReference>
<evidence type="ECO:0000256" key="1">
    <source>
        <dbReference type="SAM" id="MobiDB-lite"/>
    </source>
</evidence>
<reference evidence="2" key="2">
    <citation type="submission" date="2023-06" db="EMBL/GenBank/DDBJ databases">
        <authorList>
            <consortium name="Lawrence Berkeley National Laboratory"/>
            <person name="Haridas S."/>
            <person name="Hensen N."/>
            <person name="Bonometti L."/>
            <person name="Westerberg I."/>
            <person name="Brannstrom I.O."/>
            <person name="Guillou S."/>
            <person name="Cros-Aarteil S."/>
            <person name="Calhoun S."/>
            <person name="Kuo A."/>
            <person name="Mondo S."/>
            <person name="Pangilinan J."/>
            <person name="Riley R."/>
            <person name="Labutti K."/>
            <person name="Andreopoulos B."/>
            <person name="Lipzen A."/>
            <person name="Chen C."/>
            <person name="Yanf M."/>
            <person name="Daum C."/>
            <person name="Ng V."/>
            <person name="Clum A."/>
            <person name="Steindorff A."/>
            <person name="Ohm R."/>
            <person name="Martin F."/>
            <person name="Silar P."/>
            <person name="Natvig D."/>
            <person name="Lalanne C."/>
            <person name="Gautier V."/>
            <person name="Ament-Velasquez S.L."/>
            <person name="Kruys A."/>
            <person name="Hutchinson M.I."/>
            <person name="Powell A.J."/>
            <person name="Barry K."/>
            <person name="Miller A.N."/>
            <person name="Grigoriev I.V."/>
            <person name="Debuchy R."/>
            <person name="Gladieux P."/>
            <person name="Thoren M.H."/>
            <person name="Johannesson H."/>
        </authorList>
    </citation>
    <scope>NUCLEOTIDE SEQUENCE</scope>
    <source>
        <strain evidence="2">SMH4131-1</strain>
    </source>
</reference>
<reference evidence="2" key="1">
    <citation type="journal article" date="2023" name="Mol. Phylogenet. Evol.">
        <title>Genome-scale phylogeny and comparative genomics of the fungal order Sordariales.</title>
        <authorList>
            <person name="Hensen N."/>
            <person name="Bonometti L."/>
            <person name="Westerberg I."/>
            <person name="Brannstrom I.O."/>
            <person name="Guillou S."/>
            <person name="Cros-Aarteil S."/>
            <person name="Calhoun S."/>
            <person name="Haridas S."/>
            <person name="Kuo A."/>
            <person name="Mondo S."/>
            <person name="Pangilinan J."/>
            <person name="Riley R."/>
            <person name="LaButti K."/>
            <person name="Andreopoulos B."/>
            <person name="Lipzen A."/>
            <person name="Chen C."/>
            <person name="Yan M."/>
            <person name="Daum C."/>
            <person name="Ng V."/>
            <person name="Clum A."/>
            <person name="Steindorff A."/>
            <person name="Ohm R.A."/>
            <person name="Martin F."/>
            <person name="Silar P."/>
            <person name="Natvig D.O."/>
            <person name="Lalanne C."/>
            <person name="Gautier V."/>
            <person name="Ament-Velasquez S.L."/>
            <person name="Kruys A."/>
            <person name="Hutchinson M.I."/>
            <person name="Powell A.J."/>
            <person name="Barry K."/>
            <person name="Miller A.N."/>
            <person name="Grigoriev I.V."/>
            <person name="Debuchy R."/>
            <person name="Gladieux P."/>
            <person name="Hiltunen Thoren M."/>
            <person name="Johannesson H."/>
        </authorList>
    </citation>
    <scope>NUCLEOTIDE SEQUENCE</scope>
    <source>
        <strain evidence="2">SMH4131-1</strain>
    </source>
</reference>
<proteinExistence type="predicted"/>
<comment type="caution">
    <text evidence="2">The sequence shown here is derived from an EMBL/GenBank/DDBJ whole genome shotgun (WGS) entry which is preliminary data.</text>
</comment>
<dbReference type="EMBL" id="JAUEPO010000007">
    <property type="protein sequence ID" value="KAK3317647.1"/>
    <property type="molecule type" value="Genomic_DNA"/>
</dbReference>
<feature type="compositionally biased region" description="Basic and acidic residues" evidence="1">
    <location>
        <begin position="128"/>
        <end position="142"/>
    </location>
</feature>
<keyword evidence="3" id="KW-1185">Reference proteome</keyword>
<dbReference type="AlphaFoldDB" id="A0AAE0I335"/>
<evidence type="ECO:0000313" key="2">
    <source>
        <dbReference type="EMBL" id="KAK3317647.1"/>
    </source>
</evidence>